<proteinExistence type="predicted"/>
<sequence>MPLIERERGSPVHAFCVLVACRMSFRERLVAFYQKHNPAKLCEVDSLLEAFAGREETMFAALRVKYEESDVTDCVEAASGERNVNTESDTSEAESNTVYAEMRDLLRDMESVDLRRLLDRLNGRAIVEGDLLVHAMRFMQHFTTCAHRFQDLGETMLKRTITAAKNTTAGAAVPLKDSARESMATQTESTFPERCDAAVHVVRVETVSMGTQTDMDGERLHDVSFNNMNPTSSPHFLQAQMPPTEYSAVRPNDDVQAAVAPAELKKDNELNQQRSIGMVHRLKPDKHKRAAVIGALLTKGGVADTDSVTLEPGVYHENLCFLNSGDVELVAVFPGAPVIIKPLSNLEPIIRAAGRKTRLRLSGVVLVENDTLGKMHVDVSAPNCPLVAVADGAHVEFHGCHFYQGSCAVEAVGLQTDVLLHLSLISSCTFAGVFLRHGAKAVMTQCKVTLCEAGVRVASKSSMHARETVLEENTTDGIVGYEGAEGTLERSSVLRNGGNGIFLSPGSNFIVTDSTVELNGLYGIQRLQNSVLRLRDSVVRDNALLPINHTDETVSF</sequence>
<keyword evidence="3" id="KW-1185">Reference proteome</keyword>
<dbReference type="Pfam" id="PF13229">
    <property type="entry name" value="Beta_helix"/>
    <property type="match status" value="1"/>
</dbReference>
<accession>K2NTS3</accession>
<dbReference type="InterPro" id="IPR039448">
    <property type="entry name" value="Beta_helix"/>
</dbReference>
<dbReference type="InterPro" id="IPR011050">
    <property type="entry name" value="Pectin_lyase_fold/virulence"/>
</dbReference>
<dbReference type="SUPFAM" id="SSF51126">
    <property type="entry name" value="Pectin lyase-like"/>
    <property type="match status" value="1"/>
</dbReference>
<gene>
    <name evidence="2" type="ORF">MOQ_003778</name>
</gene>
<protein>
    <recommendedName>
        <fullName evidence="1">Right handed beta helix domain-containing protein</fullName>
    </recommendedName>
</protein>
<dbReference type="Gene3D" id="2.160.20.10">
    <property type="entry name" value="Single-stranded right-handed beta-helix, Pectin lyase-like"/>
    <property type="match status" value="1"/>
</dbReference>
<evidence type="ECO:0000313" key="3">
    <source>
        <dbReference type="Proteomes" id="UP000007350"/>
    </source>
</evidence>
<organism evidence="2 3">
    <name type="scientific">Trypanosoma cruzi marinkellei</name>
    <dbReference type="NCBI Taxonomy" id="85056"/>
    <lineage>
        <taxon>Eukaryota</taxon>
        <taxon>Discoba</taxon>
        <taxon>Euglenozoa</taxon>
        <taxon>Kinetoplastea</taxon>
        <taxon>Metakinetoplastina</taxon>
        <taxon>Trypanosomatida</taxon>
        <taxon>Trypanosomatidae</taxon>
        <taxon>Trypanosoma</taxon>
        <taxon>Schizotrypanum</taxon>
    </lineage>
</organism>
<dbReference type="OrthoDB" id="164285at2759"/>
<evidence type="ECO:0000313" key="2">
    <source>
        <dbReference type="EMBL" id="EKF32372.1"/>
    </source>
</evidence>
<dbReference type="AlphaFoldDB" id="K2NTS3"/>
<dbReference type="Proteomes" id="UP000007350">
    <property type="component" value="Unassembled WGS sequence"/>
</dbReference>
<feature type="domain" description="Right handed beta helix" evidence="1">
    <location>
        <begin position="389"/>
        <end position="530"/>
    </location>
</feature>
<dbReference type="EMBL" id="AHKC01009870">
    <property type="protein sequence ID" value="EKF32372.1"/>
    <property type="molecule type" value="Genomic_DNA"/>
</dbReference>
<dbReference type="PANTHER" id="PTHR39666">
    <property type="entry name" value="RANBP2-TYPE DOMAIN-CONTAINING PROTEIN"/>
    <property type="match status" value="1"/>
</dbReference>
<name>K2NTS3_TRYCR</name>
<dbReference type="InterPro" id="IPR012334">
    <property type="entry name" value="Pectin_lyas_fold"/>
</dbReference>
<dbReference type="PANTHER" id="PTHR39666:SF4">
    <property type="match status" value="1"/>
</dbReference>
<comment type="caution">
    <text evidence="2">The sequence shown here is derived from an EMBL/GenBank/DDBJ whole genome shotgun (WGS) entry which is preliminary data.</text>
</comment>
<reference evidence="2 3" key="1">
    <citation type="journal article" date="2012" name="BMC Genomics">
        <title>Comparative genomic analysis of human infective Trypanosoma cruzi lineages with the bat-restricted subspecies T. cruzi marinkellei.</title>
        <authorList>
            <person name="Franzen O."/>
            <person name="Talavera-Lopez C."/>
            <person name="Ochaya S."/>
            <person name="Butler C.E."/>
            <person name="Messenger L.A."/>
            <person name="Lewis M.D."/>
            <person name="Llewellyn M.S."/>
            <person name="Marinkelle C.J."/>
            <person name="Tyler K.M."/>
            <person name="Miles M.A."/>
            <person name="Andersson B."/>
        </authorList>
    </citation>
    <scope>NUCLEOTIDE SEQUENCE [LARGE SCALE GENOMIC DNA]</scope>
    <source>
        <strain evidence="2 3">B7</strain>
    </source>
</reference>
<dbReference type="PROSITE" id="PS51257">
    <property type="entry name" value="PROKAR_LIPOPROTEIN"/>
    <property type="match status" value="1"/>
</dbReference>
<evidence type="ECO:0000259" key="1">
    <source>
        <dbReference type="Pfam" id="PF13229"/>
    </source>
</evidence>